<dbReference type="Pfam" id="PF00072">
    <property type="entry name" value="Response_reg"/>
    <property type="match status" value="1"/>
</dbReference>
<evidence type="ECO:0000256" key="8">
    <source>
        <dbReference type="ARBA" id="ARBA00023163"/>
    </source>
</evidence>
<dbReference type="GO" id="GO:0005737">
    <property type="term" value="C:cytoplasm"/>
    <property type="evidence" value="ECO:0007669"/>
    <property type="project" value="UniProtKB-SubCell"/>
</dbReference>
<evidence type="ECO:0000256" key="1">
    <source>
        <dbReference type="ARBA" id="ARBA00004496"/>
    </source>
</evidence>
<dbReference type="EMBL" id="FOIM01000016">
    <property type="protein sequence ID" value="SET84066.1"/>
    <property type="molecule type" value="Genomic_DNA"/>
</dbReference>
<evidence type="ECO:0000256" key="3">
    <source>
        <dbReference type="ARBA" id="ARBA00022490"/>
    </source>
</evidence>
<dbReference type="PANTHER" id="PTHR42713:SF3">
    <property type="entry name" value="TRANSCRIPTIONAL REGULATORY PROTEIN HPTR"/>
    <property type="match status" value="1"/>
</dbReference>
<dbReference type="SUPFAM" id="SSF46689">
    <property type="entry name" value="Homeodomain-like"/>
    <property type="match status" value="2"/>
</dbReference>
<evidence type="ECO:0000259" key="11">
    <source>
        <dbReference type="PROSITE" id="PS01124"/>
    </source>
</evidence>
<name>A0A1I0HJN1_9FIRM</name>
<keyword evidence="7" id="KW-0238">DNA-binding</keyword>
<dbReference type="InterPro" id="IPR018060">
    <property type="entry name" value="HTH_AraC"/>
</dbReference>
<evidence type="ECO:0000256" key="2">
    <source>
        <dbReference type="ARBA" id="ARBA00018672"/>
    </source>
</evidence>
<dbReference type="AlphaFoldDB" id="A0A1I0HJN1"/>
<feature type="domain" description="Response regulatory" evidence="12">
    <location>
        <begin position="3"/>
        <end position="119"/>
    </location>
</feature>
<organism evidence="13 14">
    <name type="scientific">Enterocloster lavalensis</name>
    <dbReference type="NCBI Taxonomy" id="460384"/>
    <lineage>
        <taxon>Bacteria</taxon>
        <taxon>Bacillati</taxon>
        <taxon>Bacillota</taxon>
        <taxon>Clostridia</taxon>
        <taxon>Lachnospirales</taxon>
        <taxon>Lachnospiraceae</taxon>
        <taxon>Enterocloster</taxon>
    </lineage>
</organism>
<evidence type="ECO:0000256" key="5">
    <source>
        <dbReference type="ARBA" id="ARBA00023012"/>
    </source>
</evidence>
<feature type="modified residue" description="4-aspartylphosphate" evidence="10">
    <location>
        <position position="55"/>
    </location>
</feature>
<proteinExistence type="predicted"/>
<keyword evidence="3" id="KW-0963">Cytoplasm</keyword>
<accession>A0A1I0HJN1</accession>
<reference evidence="14" key="1">
    <citation type="submission" date="2016-10" db="EMBL/GenBank/DDBJ databases">
        <authorList>
            <person name="Varghese N."/>
            <person name="Submissions S."/>
        </authorList>
    </citation>
    <scope>NUCLEOTIDE SEQUENCE [LARGE SCALE GENOMIC DNA]</scope>
    <source>
        <strain evidence="14">NLAE-zl-G277</strain>
    </source>
</reference>
<dbReference type="PROSITE" id="PS00041">
    <property type="entry name" value="HTH_ARAC_FAMILY_1"/>
    <property type="match status" value="1"/>
</dbReference>
<comment type="subcellular location">
    <subcellularLocation>
        <location evidence="1">Cytoplasm</location>
    </subcellularLocation>
</comment>
<dbReference type="RefSeq" id="WP_092365523.1">
    <property type="nucleotide sequence ID" value="NZ_CABJCG010000003.1"/>
</dbReference>
<dbReference type="InterPro" id="IPR018062">
    <property type="entry name" value="HTH_AraC-typ_CS"/>
</dbReference>
<evidence type="ECO:0000313" key="14">
    <source>
        <dbReference type="Proteomes" id="UP000198508"/>
    </source>
</evidence>
<dbReference type="PANTHER" id="PTHR42713">
    <property type="entry name" value="HISTIDINE KINASE-RELATED"/>
    <property type="match status" value="1"/>
</dbReference>
<dbReference type="InterPro" id="IPR009057">
    <property type="entry name" value="Homeodomain-like_sf"/>
</dbReference>
<evidence type="ECO:0000313" key="13">
    <source>
        <dbReference type="EMBL" id="SET84066.1"/>
    </source>
</evidence>
<dbReference type="GO" id="GO:0003700">
    <property type="term" value="F:DNA-binding transcription factor activity"/>
    <property type="evidence" value="ECO:0007669"/>
    <property type="project" value="InterPro"/>
</dbReference>
<evidence type="ECO:0000256" key="10">
    <source>
        <dbReference type="PROSITE-ProRule" id="PRU00169"/>
    </source>
</evidence>
<dbReference type="GO" id="GO:0000160">
    <property type="term" value="P:phosphorelay signal transduction system"/>
    <property type="evidence" value="ECO:0007669"/>
    <property type="project" value="UniProtKB-KW"/>
</dbReference>
<evidence type="ECO:0000256" key="6">
    <source>
        <dbReference type="ARBA" id="ARBA00023015"/>
    </source>
</evidence>
<evidence type="ECO:0000256" key="4">
    <source>
        <dbReference type="ARBA" id="ARBA00022553"/>
    </source>
</evidence>
<keyword evidence="14" id="KW-1185">Reference proteome</keyword>
<evidence type="ECO:0000256" key="7">
    <source>
        <dbReference type="ARBA" id="ARBA00023125"/>
    </source>
</evidence>
<gene>
    <name evidence="13" type="ORF">SAMN05216313_11673</name>
</gene>
<protein>
    <recommendedName>
        <fullName evidence="2">Stage 0 sporulation protein A homolog</fullName>
    </recommendedName>
</protein>
<dbReference type="Proteomes" id="UP000198508">
    <property type="component" value="Unassembled WGS sequence"/>
</dbReference>
<comment type="function">
    <text evidence="9">May play the central regulatory role in sporulation. It may be an element of the effector pathway responsible for the activation of sporulation genes in response to nutritional stress. Spo0A may act in concert with spo0H (a sigma factor) to control the expression of some genes that are critical to the sporulation process.</text>
</comment>
<keyword evidence="8" id="KW-0804">Transcription</keyword>
<dbReference type="GO" id="GO:0043565">
    <property type="term" value="F:sequence-specific DNA binding"/>
    <property type="evidence" value="ECO:0007669"/>
    <property type="project" value="InterPro"/>
</dbReference>
<sequence>MYKVIIVEDEDIIRKGLVYSVPWAEMDCNVVGEAANGIEGLELIREHNPDIAVIDINMPVMDGFQMLENSYEQYNYAPIILSGYSDFEYAKRAIHYGVKGYLLKPLNMADMKEAVRLAKRECEIRGAWISHQKTKEDWESTSVLKDFQKQPVEDRLARRMLEYIFENYQQKIVMQDLVDHLNYSEAFLNRKFKDAVGTTFNDYLNRYRIQKALEMIREGELPIQDIAWKSGIGDYKYFRVVFRKYLGCSPKEYMKEISS</sequence>
<dbReference type="InterPro" id="IPR051552">
    <property type="entry name" value="HptR"/>
</dbReference>
<feature type="domain" description="HTH araC/xylS-type" evidence="11">
    <location>
        <begin position="158"/>
        <end position="256"/>
    </location>
</feature>
<dbReference type="InterPro" id="IPR011006">
    <property type="entry name" value="CheY-like_superfamily"/>
</dbReference>
<keyword evidence="6" id="KW-0805">Transcription regulation</keyword>
<evidence type="ECO:0000259" key="12">
    <source>
        <dbReference type="PROSITE" id="PS50110"/>
    </source>
</evidence>
<dbReference type="SMART" id="SM00342">
    <property type="entry name" value="HTH_ARAC"/>
    <property type="match status" value="1"/>
</dbReference>
<dbReference type="STRING" id="460384.SAMN05216313_11673"/>
<keyword evidence="5" id="KW-0902">Two-component regulatory system</keyword>
<dbReference type="Gene3D" id="3.40.50.2300">
    <property type="match status" value="1"/>
</dbReference>
<keyword evidence="4 10" id="KW-0597">Phosphoprotein</keyword>
<evidence type="ECO:0000256" key="9">
    <source>
        <dbReference type="ARBA" id="ARBA00024867"/>
    </source>
</evidence>
<dbReference type="PROSITE" id="PS01124">
    <property type="entry name" value="HTH_ARAC_FAMILY_2"/>
    <property type="match status" value="1"/>
</dbReference>
<dbReference type="SMART" id="SM00448">
    <property type="entry name" value="REC"/>
    <property type="match status" value="1"/>
</dbReference>
<dbReference type="SUPFAM" id="SSF52172">
    <property type="entry name" value="CheY-like"/>
    <property type="match status" value="1"/>
</dbReference>
<dbReference type="Pfam" id="PF12833">
    <property type="entry name" value="HTH_18"/>
    <property type="match status" value="1"/>
</dbReference>
<dbReference type="CDD" id="cd17536">
    <property type="entry name" value="REC_YesN-like"/>
    <property type="match status" value="1"/>
</dbReference>
<dbReference type="InterPro" id="IPR001789">
    <property type="entry name" value="Sig_transdc_resp-reg_receiver"/>
</dbReference>
<dbReference type="Gene3D" id="1.10.10.60">
    <property type="entry name" value="Homeodomain-like"/>
    <property type="match status" value="2"/>
</dbReference>
<dbReference type="PROSITE" id="PS50110">
    <property type="entry name" value="RESPONSE_REGULATORY"/>
    <property type="match status" value="1"/>
</dbReference>